<evidence type="ECO:0000313" key="6">
    <source>
        <dbReference type="EMBL" id="RVU35543.1"/>
    </source>
</evidence>
<keyword evidence="7" id="KW-1185">Reference proteome</keyword>
<dbReference type="SUPFAM" id="SSF100950">
    <property type="entry name" value="NagB/RpiA/CoA transferase-like"/>
    <property type="match status" value="1"/>
</dbReference>
<evidence type="ECO:0000256" key="4">
    <source>
        <dbReference type="PIRSR" id="PIRSR006806-1"/>
    </source>
</evidence>
<sequence>MQPCSWSLPLSDISTKRNQLRQLIRQRRQGLSAEQQQQAAIDLVRQFSTQPQLTKLQHIALYLSNDGELDTDPLIKSLWQQKKSVYLPILHPHKPGFLVFQQYRPDTPMISNKFGILEPELDPTQLKALPEIEMIGLPLVAFDKQGNRMGMGGGFYDRTLANAVFCQPAPLLVGLAHQCQQVEQVPVESWDVPLNLVVTPEQVVTPLAFSR</sequence>
<feature type="binding site" evidence="4">
    <location>
        <position position="63"/>
    </location>
    <ligand>
        <name>substrate</name>
    </ligand>
</feature>
<dbReference type="Pfam" id="PF01812">
    <property type="entry name" value="5-FTHF_cyc-lig"/>
    <property type="match status" value="1"/>
</dbReference>
<dbReference type="InterPro" id="IPR002698">
    <property type="entry name" value="FTHF_cligase"/>
</dbReference>
<dbReference type="EC" id="6.3.3.2" evidence="5"/>
<keyword evidence="6" id="KW-0436">Ligase</keyword>
<dbReference type="InterPro" id="IPR024185">
    <property type="entry name" value="FTHF_cligase-like_sf"/>
</dbReference>
<name>A0A437QM03_9GAMM</name>
<gene>
    <name evidence="6" type="ORF">EOE67_13175</name>
</gene>
<dbReference type="GO" id="GO:0009396">
    <property type="term" value="P:folic acid-containing compound biosynthetic process"/>
    <property type="evidence" value="ECO:0007669"/>
    <property type="project" value="TreeGrafter"/>
</dbReference>
<protein>
    <recommendedName>
        <fullName evidence="5">5-formyltetrahydrofolate cyclo-ligase</fullName>
        <ecNumber evidence="5">6.3.3.2</ecNumber>
    </recommendedName>
</protein>
<dbReference type="PANTHER" id="PTHR23407:SF1">
    <property type="entry name" value="5-FORMYLTETRAHYDROFOLATE CYCLO-LIGASE"/>
    <property type="match status" value="1"/>
</dbReference>
<keyword evidence="5" id="KW-0479">Metal-binding</keyword>
<comment type="caution">
    <text evidence="6">The sequence shown here is derived from an EMBL/GenBank/DDBJ whole genome shotgun (WGS) entry which is preliminary data.</text>
</comment>
<dbReference type="PANTHER" id="PTHR23407">
    <property type="entry name" value="ATPASE INHIBITOR/5-FORMYLTETRAHYDROFOLATE CYCLO-LIGASE"/>
    <property type="match status" value="1"/>
</dbReference>
<dbReference type="AlphaFoldDB" id="A0A437QM03"/>
<comment type="similarity">
    <text evidence="1 5">Belongs to the 5-formyltetrahydrofolate cyclo-ligase family.</text>
</comment>
<feature type="binding site" evidence="4">
    <location>
        <begin position="17"/>
        <end position="21"/>
    </location>
    <ligand>
        <name>ATP</name>
        <dbReference type="ChEBI" id="CHEBI:30616"/>
    </ligand>
</feature>
<dbReference type="Gene3D" id="3.40.50.10420">
    <property type="entry name" value="NagB/RpiA/CoA transferase-like"/>
    <property type="match status" value="1"/>
</dbReference>
<dbReference type="InterPro" id="IPR037171">
    <property type="entry name" value="NagB/RpiA_transferase-like"/>
</dbReference>
<dbReference type="OrthoDB" id="9801938at2"/>
<keyword evidence="3 4" id="KW-0067">ATP-binding</keyword>
<dbReference type="NCBIfam" id="TIGR02727">
    <property type="entry name" value="MTHFS_bact"/>
    <property type="match status" value="1"/>
</dbReference>
<dbReference type="GO" id="GO:0035999">
    <property type="term" value="P:tetrahydrofolate interconversion"/>
    <property type="evidence" value="ECO:0007669"/>
    <property type="project" value="TreeGrafter"/>
</dbReference>
<dbReference type="EMBL" id="SACS01000014">
    <property type="protein sequence ID" value="RVU35543.1"/>
    <property type="molecule type" value="Genomic_DNA"/>
</dbReference>
<evidence type="ECO:0000256" key="5">
    <source>
        <dbReference type="RuleBase" id="RU361279"/>
    </source>
</evidence>
<keyword evidence="2 4" id="KW-0547">Nucleotide-binding</keyword>
<comment type="catalytic activity">
    <reaction evidence="5">
        <text>(6S)-5-formyl-5,6,7,8-tetrahydrofolate + ATP = (6R)-5,10-methenyltetrahydrofolate + ADP + phosphate</text>
        <dbReference type="Rhea" id="RHEA:10488"/>
        <dbReference type="ChEBI" id="CHEBI:30616"/>
        <dbReference type="ChEBI" id="CHEBI:43474"/>
        <dbReference type="ChEBI" id="CHEBI:57455"/>
        <dbReference type="ChEBI" id="CHEBI:57457"/>
        <dbReference type="ChEBI" id="CHEBI:456216"/>
        <dbReference type="EC" id="6.3.3.2"/>
    </reaction>
</comment>
<dbReference type="GO" id="GO:0030272">
    <property type="term" value="F:5-formyltetrahydrofolate cyclo-ligase activity"/>
    <property type="evidence" value="ECO:0007669"/>
    <property type="project" value="UniProtKB-EC"/>
</dbReference>
<dbReference type="GO" id="GO:0005524">
    <property type="term" value="F:ATP binding"/>
    <property type="evidence" value="ECO:0007669"/>
    <property type="project" value="UniProtKB-KW"/>
</dbReference>
<proteinExistence type="inferred from homology"/>
<keyword evidence="5" id="KW-0460">Magnesium</keyword>
<reference evidence="6 7" key="1">
    <citation type="submission" date="2019-01" db="EMBL/GenBank/DDBJ databases">
        <authorList>
            <person name="Chen W.-M."/>
        </authorList>
    </citation>
    <scope>NUCLEOTIDE SEQUENCE [LARGE SCALE GENOMIC DNA]</scope>
    <source>
        <strain evidence="6 7">KYPC3</strain>
    </source>
</reference>
<comment type="cofactor">
    <cofactor evidence="5">
        <name>Mg(2+)</name>
        <dbReference type="ChEBI" id="CHEBI:18420"/>
    </cofactor>
</comment>
<evidence type="ECO:0000313" key="7">
    <source>
        <dbReference type="Proteomes" id="UP000283077"/>
    </source>
</evidence>
<feature type="binding site" evidence="4">
    <location>
        <position position="68"/>
    </location>
    <ligand>
        <name>substrate</name>
    </ligand>
</feature>
<dbReference type="PIRSF" id="PIRSF006806">
    <property type="entry name" value="FTHF_cligase"/>
    <property type="match status" value="1"/>
</dbReference>
<evidence type="ECO:0000256" key="3">
    <source>
        <dbReference type="ARBA" id="ARBA00022840"/>
    </source>
</evidence>
<accession>A0A437QM03</accession>
<evidence type="ECO:0000256" key="1">
    <source>
        <dbReference type="ARBA" id="ARBA00010638"/>
    </source>
</evidence>
<dbReference type="GO" id="GO:0046872">
    <property type="term" value="F:metal ion binding"/>
    <property type="evidence" value="ECO:0007669"/>
    <property type="project" value="UniProtKB-KW"/>
</dbReference>
<dbReference type="Proteomes" id="UP000283077">
    <property type="component" value="Unassembled WGS sequence"/>
</dbReference>
<evidence type="ECO:0000256" key="2">
    <source>
        <dbReference type="ARBA" id="ARBA00022741"/>
    </source>
</evidence>
<feature type="binding site" evidence="4">
    <location>
        <begin position="148"/>
        <end position="156"/>
    </location>
    <ligand>
        <name>ATP</name>
        <dbReference type="ChEBI" id="CHEBI:30616"/>
    </ligand>
</feature>
<organism evidence="6 7">
    <name type="scientific">Rheinheimera riviphila</name>
    <dbReference type="NCBI Taxonomy" id="1834037"/>
    <lineage>
        <taxon>Bacteria</taxon>
        <taxon>Pseudomonadati</taxon>
        <taxon>Pseudomonadota</taxon>
        <taxon>Gammaproteobacteria</taxon>
        <taxon>Chromatiales</taxon>
        <taxon>Chromatiaceae</taxon>
        <taxon>Rheinheimera</taxon>
    </lineage>
</organism>